<feature type="domain" description="Fe2OG dioxygenase" evidence="6">
    <location>
        <begin position="211"/>
        <end position="340"/>
    </location>
</feature>
<name>A0A6G0XG19_9STRA</name>
<keyword evidence="4 5" id="KW-0408">Iron</keyword>
<dbReference type="PANTHER" id="PTHR16557">
    <property type="entry name" value="ALKYLATED DNA REPAIR PROTEIN ALKB-RELATED"/>
    <property type="match status" value="1"/>
</dbReference>
<dbReference type="GO" id="GO:0005737">
    <property type="term" value="C:cytoplasm"/>
    <property type="evidence" value="ECO:0007669"/>
    <property type="project" value="TreeGrafter"/>
</dbReference>
<comment type="cofactor">
    <cofactor evidence="5">
        <name>Fe(2+)</name>
        <dbReference type="ChEBI" id="CHEBI:29033"/>
    </cofactor>
    <text evidence="5">Binds 1 Fe(2+) ion per subunit.</text>
</comment>
<dbReference type="InterPro" id="IPR004574">
    <property type="entry name" value="Alkb"/>
</dbReference>
<sequence length="342" mass="39057">MIAAPEAAQPEGIVDRFRPVEKLYRHRGDGHKNAKQRRLERQMNVQGVDYSDVIDVHNLENNTEANRARIRTMSLPRSKAFSGTILEPSRAQLFEIDGVSGLRVLINAMPRHRQVQWAMRAVHEYSKNPYTNISVLKKDRSATNHLWENAWRDRSPESWKAFHSLRWANVGRHYDWTARQYMSTEDMPPLPQELEQFVQEVFDLTDMTDCKQVEAGIVNFYPAGTTMGGHLDDAEEDMVNPIVSLSLGTQCIYLQGGFSRETKPTPIWLNSGDVVIMGGEARRCFHGVPLVTSNLPSEFTEAVEAFRSSDDNVYESQEINAFLEYISKARVNINLRRVQSST</sequence>
<feature type="binding site" evidence="5">
    <location>
        <position position="286"/>
    </location>
    <ligand>
        <name>Fe cation</name>
        <dbReference type="ChEBI" id="CHEBI:24875"/>
        <note>catalytic</note>
    </ligand>
</feature>
<evidence type="ECO:0000256" key="3">
    <source>
        <dbReference type="ARBA" id="ARBA00023002"/>
    </source>
</evidence>
<evidence type="ECO:0000256" key="2">
    <source>
        <dbReference type="ARBA" id="ARBA00022964"/>
    </source>
</evidence>
<keyword evidence="2" id="KW-0223">Dioxygenase</keyword>
<accession>A0A6G0XG19</accession>
<dbReference type="InterPro" id="IPR037151">
    <property type="entry name" value="AlkB-like_sf"/>
</dbReference>
<dbReference type="EMBL" id="VJMJ01000067">
    <property type="protein sequence ID" value="KAF0739045.1"/>
    <property type="molecule type" value="Genomic_DNA"/>
</dbReference>
<dbReference type="GO" id="GO:0035515">
    <property type="term" value="F:oxidative RNA demethylase activity"/>
    <property type="evidence" value="ECO:0007669"/>
    <property type="project" value="TreeGrafter"/>
</dbReference>
<dbReference type="InterPro" id="IPR027450">
    <property type="entry name" value="AlkB-like"/>
</dbReference>
<keyword evidence="8" id="KW-1185">Reference proteome</keyword>
<gene>
    <name evidence="7" type="ORF">Ae201684_005228</name>
</gene>
<protein>
    <recommendedName>
        <fullName evidence="6">Fe2OG dioxygenase domain-containing protein</fullName>
    </recommendedName>
</protein>
<evidence type="ECO:0000259" key="6">
    <source>
        <dbReference type="PROSITE" id="PS51471"/>
    </source>
</evidence>
<evidence type="ECO:0000256" key="4">
    <source>
        <dbReference type="ARBA" id="ARBA00023004"/>
    </source>
</evidence>
<dbReference type="SUPFAM" id="SSF51197">
    <property type="entry name" value="Clavaminate synthase-like"/>
    <property type="match status" value="1"/>
</dbReference>
<evidence type="ECO:0000256" key="5">
    <source>
        <dbReference type="PIRSR" id="PIRSR604574-2"/>
    </source>
</evidence>
<dbReference type="VEuPathDB" id="FungiDB:AeMF1_013371"/>
<dbReference type="PROSITE" id="PS51471">
    <property type="entry name" value="FE2OG_OXY"/>
    <property type="match status" value="1"/>
</dbReference>
<reference evidence="7 8" key="1">
    <citation type="submission" date="2019-07" db="EMBL/GenBank/DDBJ databases">
        <title>Genomics analysis of Aphanomyces spp. identifies a new class of oomycete effector associated with host adaptation.</title>
        <authorList>
            <person name="Gaulin E."/>
        </authorList>
    </citation>
    <scope>NUCLEOTIDE SEQUENCE [LARGE SCALE GENOMIC DNA]</scope>
    <source>
        <strain evidence="7 8">ATCC 201684</strain>
    </source>
</reference>
<dbReference type="Proteomes" id="UP000481153">
    <property type="component" value="Unassembled WGS sequence"/>
</dbReference>
<dbReference type="GO" id="GO:0035516">
    <property type="term" value="F:broad specificity oxidative DNA demethylase activity"/>
    <property type="evidence" value="ECO:0007669"/>
    <property type="project" value="TreeGrafter"/>
</dbReference>
<dbReference type="AlphaFoldDB" id="A0A6G0XG19"/>
<feature type="binding site" evidence="5">
    <location>
        <position position="232"/>
    </location>
    <ligand>
        <name>Fe cation</name>
        <dbReference type="ChEBI" id="CHEBI:24875"/>
        <note>catalytic</note>
    </ligand>
</feature>
<dbReference type="GO" id="GO:0008198">
    <property type="term" value="F:ferrous iron binding"/>
    <property type="evidence" value="ECO:0007669"/>
    <property type="project" value="TreeGrafter"/>
</dbReference>
<comment type="caution">
    <text evidence="7">The sequence shown here is derived from an EMBL/GenBank/DDBJ whole genome shotgun (WGS) entry which is preliminary data.</text>
</comment>
<dbReference type="InterPro" id="IPR005123">
    <property type="entry name" value="Oxoglu/Fe-dep_dioxygenase_dom"/>
</dbReference>
<keyword evidence="3" id="KW-0560">Oxidoreductase</keyword>
<proteinExistence type="predicted"/>
<dbReference type="GO" id="GO:0035513">
    <property type="term" value="P:oxidative RNA demethylation"/>
    <property type="evidence" value="ECO:0007669"/>
    <property type="project" value="TreeGrafter"/>
</dbReference>
<dbReference type="PANTHER" id="PTHR16557:SF2">
    <property type="entry name" value="NUCLEIC ACID DIOXYGENASE ALKBH1"/>
    <property type="match status" value="1"/>
</dbReference>
<evidence type="ECO:0000256" key="1">
    <source>
        <dbReference type="ARBA" id="ARBA00022723"/>
    </source>
</evidence>
<dbReference type="Gene3D" id="2.60.120.590">
    <property type="entry name" value="Alpha-ketoglutarate-dependent dioxygenase AlkB-like"/>
    <property type="match status" value="1"/>
</dbReference>
<evidence type="ECO:0000313" key="8">
    <source>
        <dbReference type="Proteomes" id="UP000481153"/>
    </source>
</evidence>
<feature type="binding site" evidence="5">
    <location>
        <position position="230"/>
    </location>
    <ligand>
        <name>Fe cation</name>
        <dbReference type="ChEBI" id="CHEBI:24875"/>
        <note>catalytic</note>
    </ligand>
</feature>
<dbReference type="Pfam" id="PF13532">
    <property type="entry name" value="2OG-FeII_Oxy_2"/>
    <property type="match status" value="1"/>
</dbReference>
<evidence type="ECO:0000313" key="7">
    <source>
        <dbReference type="EMBL" id="KAF0739045.1"/>
    </source>
</evidence>
<organism evidence="7 8">
    <name type="scientific">Aphanomyces euteiches</name>
    <dbReference type="NCBI Taxonomy" id="100861"/>
    <lineage>
        <taxon>Eukaryota</taxon>
        <taxon>Sar</taxon>
        <taxon>Stramenopiles</taxon>
        <taxon>Oomycota</taxon>
        <taxon>Saprolegniomycetes</taxon>
        <taxon>Saprolegniales</taxon>
        <taxon>Verrucalvaceae</taxon>
        <taxon>Aphanomyces</taxon>
    </lineage>
</organism>
<keyword evidence="1 5" id="KW-0479">Metal-binding</keyword>